<dbReference type="AlphaFoldDB" id="A0A0E9QA08"/>
<sequence length="36" mass="3802">MRSSGIVVFVGAKSHLCNRKAHSNALATASHFVPHA</sequence>
<organism evidence="1">
    <name type="scientific">Anguilla anguilla</name>
    <name type="common">European freshwater eel</name>
    <name type="synonym">Muraena anguilla</name>
    <dbReference type="NCBI Taxonomy" id="7936"/>
    <lineage>
        <taxon>Eukaryota</taxon>
        <taxon>Metazoa</taxon>
        <taxon>Chordata</taxon>
        <taxon>Craniata</taxon>
        <taxon>Vertebrata</taxon>
        <taxon>Euteleostomi</taxon>
        <taxon>Actinopterygii</taxon>
        <taxon>Neopterygii</taxon>
        <taxon>Teleostei</taxon>
        <taxon>Anguilliformes</taxon>
        <taxon>Anguillidae</taxon>
        <taxon>Anguilla</taxon>
    </lineage>
</organism>
<dbReference type="EMBL" id="GBXM01094856">
    <property type="protein sequence ID" value="JAH13721.1"/>
    <property type="molecule type" value="Transcribed_RNA"/>
</dbReference>
<protein>
    <submittedName>
        <fullName evidence="1">Uncharacterized protein</fullName>
    </submittedName>
</protein>
<reference evidence="1" key="2">
    <citation type="journal article" date="2015" name="Fish Shellfish Immunol.">
        <title>Early steps in the European eel (Anguilla anguilla)-Vibrio vulnificus interaction in the gills: Role of the RtxA13 toxin.</title>
        <authorList>
            <person name="Callol A."/>
            <person name="Pajuelo D."/>
            <person name="Ebbesson L."/>
            <person name="Teles M."/>
            <person name="MacKenzie S."/>
            <person name="Amaro C."/>
        </authorList>
    </citation>
    <scope>NUCLEOTIDE SEQUENCE</scope>
</reference>
<evidence type="ECO:0000313" key="1">
    <source>
        <dbReference type="EMBL" id="JAH13721.1"/>
    </source>
</evidence>
<accession>A0A0E9QA08</accession>
<reference evidence="1" key="1">
    <citation type="submission" date="2014-11" db="EMBL/GenBank/DDBJ databases">
        <authorList>
            <person name="Amaro Gonzalez C."/>
        </authorList>
    </citation>
    <scope>NUCLEOTIDE SEQUENCE</scope>
</reference>
<proteinExistence type="predicted"/>
<name>A0A0E9QA08_ANGAN</name>